<proteinExistence type="predicted"/>
<sequence length="103" mass="12509">MVRRLRRLSRRFSTLPKHLEKINKSTRDRTGNVLTRSFYRVLKEFIVELQDRTFKSDDWDKSKLVFIDETYCKEHLRILCNANVIRKSTKRDPPSYYLITKND</sequence>
<dbReference type="OrthoDB" id="6431073at2759"/>
<dbReference type="EMBL" id="BGPR01006741">
    <property type="protein sequence ID" value="GBN21480.1"/>
    <property type="molecule type" value="Genomic_DNA"/>
</dbReference>
<protein>
    <submittedName>
        <fullName evidence="1">Uncharacterized protein</fullName>
    </submittedName>
</protein>
<reference evidence="1 2" key="1">
    <citation type="journal article" date="2019" name="Sci. Rep.">
        <title>Orb-weaving spider Araneus ventricosus genome elucidates the spidroin gene catalogue.</title>
        <authorList>
            <person name="Kono N."/>
            <person name="Nakamura H."/>
            <person name="Ohtoshi R."/>
            <person name="Moran D.A.P."/>
            <person name="Shinohara A."/>
            <person name="Yoshida Y."/>
            <person name="Fujiwara M."/>
            <person name="Mori M."/>
            <person name="Tomita M."/>
            <person name="Arakawa K."/>
        </authorList>
    </citation>
    <scope>NUCLEOTIDE SEQUENCE [LARGE SCALE GENOMIC DNA]</scope>
</reference>
<evidence type="ECO:0000313" key="1">
    <source>
        <dbReference type="EMBL" id="GBN21480.1"/>
    </source>
</evidence>
<accession>A0A4Y2M4Y1</accession>
<organism evidence="1 2">
    <name type="scientific">Araneus ventricosus</name>
    <name type="common">Orbweaver spider</name>
    <name type="synonym">Epeira ventricosa</name>
    <dbReference type="NCBI Taxonomy" id="182803"/>
    <lineage>
        <taxon>Eukaryota</taxon>
        <taxon>Metazoa</taxon>
        <taxon>Ecdysozoa</taxon>
        <taxon>Arthropoda</taxon>
        <taxon>Chelicerata</taxon>
        <taxon>Arachnida</taxon>
        <taxon>Araneae</taxon>
        <taxon>Araneomorphae</taxon>
        <taxon>Entelegynae</taxon>
        <taxon>Araneoidea</taxon>
        <taxon>Araneidae</taxon>
        <taxon>Araneus</taxon>
    </lineage>
</organism>
<name>A0A4Y2M4Y1_ARAVE</name>
<gene>
    <name evidence="1" type="ORF">AVEN_136382_1</name>
</gene>
<dbReference type="Proteomes" id="UP000499080">
    <property type="component" value="Unassembled WGS sequence"/>
</dbReference>
<keyword evidence="2" id="KW-1185">Reference proteome</keyword>
<evidence type="ECO:0000313" key="2">
    <source>
        <dbReference type="Proteomes" id="UP000499080"/>
    </source>
</evidence>
<dbReference type="AlphaFoldDB" id="A0A4Y2M4Y1"/>
<comment type="caution">
    <text evidence="1">The sequence shown here is derived from an EMBL/GenBank/DDBJ whole genome shotgun (WGS) entry which is preliminary data.</text>
</comment>